<dbReference type="InterPro" id="IPR011009">
    <property type="entry name" value="Kinase-like_dom_sf"/>
</dbReference>
<feature type="region of interest" description="Disordered" evidence="1">
    <location>
        <begin position="781"/>
        <end position="831"/>
    </location>
</feature>
<sequence length="916" mass="103924">MPRAPRQRTSSPRARPYPTALGRGERKQRSSTPVIMNPECLVEREHTKDTVHPYIREDVKAAKPVPLKVWVRAILGLSEEKFTGWVQRITDMEWHKDEAIDKAMIEFASGALETDRYEPYAIIANRIFELAKRDLPGVESYPIHDIEMIRNDPNYLNRIPEQEDIGACRKPDLLVVRGSKIRQLAPTEPMAFDWSDVLTFLEMKRINEILPRLLAWRTTRGLPELNQRTLLPLDSSRIEKKAPPAKPPAASTRVLRTRQPAEPATRPKRAHEPEPCNESGDAKRPRSSNTVTMEAKLQAGGYALEIASCTYGTRLFSTGIIMEDERTSFWYYDAAGVVRSQETLSFFDDFEQIAAILVAFACCGPSQWGILPPSMIVPPSSSYYPKNFPPKTLKDHTLEMTLPKTKVKVRITLQDPIFTQYSLVGRRTVLYAIKTNSRKHKKPMVAKFSYQVTTRDREQDFVEVARRKKVGHLPEIFMWKDFWKMSEGVRAIFHDAKDKGYEDRVFRGIVYAQYFPLRQLFSKSCELVPLMVDQMLDCLHDLRYKAKILHRDISCNNVMYEMRGIYVNFVLIDYDNSTFVDDNGVPASPTASSRHRTGTLPFMAYDLLKDMANRGKGTYHSVTHMLRHDYESLYYLGVYSMVTYPPVPPGTKRVLYRDSVWGWESGTMAQIAAFKGMLCRRPAEVRDDLLLPAVCERFRPWIVRFCKVFKQANRALDDVEDNADEDDEDSEEEEEDVDDDDRVKVNDSAVLFDYETLGGILTRDNIKKALGKKFLKLQSTLQDGEEPAVAKTSGTSKRPKRLEADVDAHEPGSTSASDSEATRVPTTRGRTKKVAMSKAIEAKKAAVTKESTRGKKTATIKVGTANKIAAAKKRMPPSKTAASNAEVTVVSRRTKVQGVALRGVVTRSMAKTQIAR</sequence>
<feature type="compositionally biased region" description="Basic and acidic residues" evidence="1">
    <location>
        <begin position="801"/>
        <end position="810"/>
    </location>
</feature>
<dbReference type="OrthoDB" id="5569250at2759"/>
<evidence type="ECO:0000256" key="1">
    <source>
        <dbReference type="SAM" id="MobiDB-lite"/>
    </source>
</evidence>
<dbReference type="Proteomes" id="UP000186601">
    <property type="component" value="Unassembled WGS sequence"/>
</dbReference>
<organism evidence="3 4">
    <name type="scientific">Hermanssonia centrifuga</name>
    <dbReference type="NCBI Taxonomy" id="98765"/>
    <lineage>
        <taxon>Eukaryota</taxon>
        <taxon>Fungi</taxon>
        <taxon>Dikarya</taxon>
        <taxon>Basidiomycota</taxon>
        <taxon>Agaricomycotina</taxon>
        <taxon>Agaricomycetes</taxon>
        <taxon>Polyporales</taxon>
        <taxon>Meruliaceae</taxon>
        <taxon>Hermanssonia</taxon>
    </lineage>
</organism>
<feature type="domain" description="Fungal-type protein kinase" evidence="2">
    <location>
        <begin position="494"/>
        <end position="636"/>
    </location>
</feature>
<dbReference type="EMBL" id="MLYV02000976">
    <property type="protein sequence ID" value="PSR74566.1"/>
    <property type="molecule type" value="Genomic_DNA"/>
</dbReference>
<feature type="region of interest" description="Disordered" evidence="1">
    <location>
        <begin position="235"/>
        <end position="291"/>
    </location>
</feature>
<feature type="compositionally biased region" description="Basic and acidic residues" evidence="1">
    <location>
        <begin position="270"/>
        <end position="284"/>
    </location>
</feature>
<dbReference type="PANTHER" id="PTHR38248">
    <property type="entry name" value="FUNK1 6"/>
    <property type="match status" value="1"/>
</dbReference>
<dbReference type="Pfam" id="PF17667">
    <property type="entry name" value="Pkinase_fungal"/>
    <property type="match status" value="2"/>
</dbReference>
<feature type="region of interest" description="Disordered" evidence="1">
    <location>
        <begin position="719"/>
        <end position="742"/>
    </location>
</feature>
<feature type="region of interest" description="Disordered" evidence="1">
    <location>
        <begin position="1"/>
        <end position="32"/>
    </location>
</feature>
<gene>
    <name evidence="3" type="ORF">PHLCEN_2v9743</name>
</gene>
<evidence type="ECO:0000313" key="3">
    <source>
        <dbReference type="EMBL" id="PSR74566.1"/>
    </source>
</evidence>
<evidence type="ECO:0000313" key="4">
    <source>
        <dbReference type="Proteomes" id="UP000186601"/>
    </source>
</evidence>
<feature type="domain" description="Fungal-type protein kinase" evidence="2">
    <location>
        <begin position="291"/>
        <end position="476"/>
    </location>
</feature>
<comment type="caution">
    <text evidence="3">The sequence shown here is derived from an EMBL/GenBank/DDBJ whole genome shotgun (WGS) entry which is preliminary data.</text>
</comment>
<reference evidence="3 4" key="1">
    <citation type="submission" date="2018-02" db="EMBL/GenBank/DDBJ databases">
        <title>Genome sequence of the basidiomycete white-rot fungus Phlebia centrifuga.</title>
        <authorList>
            <person name="Granchi Z."/>
            <person name="Peng M."/>
            <person name="de Vries R.P."/>
            <person name="Hilden K."/>
            <person name="Makela M.R."/>
            <person name="Grigoriev I."/>
            <person name="Riley R."/>
        </authorList>
    </citation>
    <scope>NUCLEOTIDE SEQUENCE [LARGE SCALE GENOMIC DNA]</scope>
    <source>
        <strain evidence="3 4">FBCC195</strain>
    </source>
</reference>
<dbReference type="InterPro" id="IPR040976">
    <property type="entry name" value="Pkinase_fungal"/>
</dbReference>
<accession>A0A2R6NPX0</accession>
<feature type="compositionally biased region" description="Acidic residues" evidence="1">
    <location>
        <begin position="719"/>
        <end position="740"/>
    </location>
</feature>
<evidence type="ECO:0000259" key="2">
    <source>
        <dbReference type="Pfam" id="PF17667"/>
    </source>
</evidence>
<protein>
    <recommendedName>
        <fullName evidence="2">Fungal-type protein kinase domain-containing protein</fullName>
    </recommendedName>
</protein>
<name>A0A2R6NPX0_9APHY</name>
<dbReference type="SUPFAM" id="SSF56112">
    <property type="entry name" value="Protein kinase-like (PK-like)"/>
    <property type="match status" value="1"/>
</dbReference>
<dbReference type="PANTHER" id="PTHR38248:SF2">
    <property type="entry name" value="FUNK1 11"/>
    <property type="match status" value="1"/>
</dbReference>
<dbReference type="Gene3D" id="1.10.510.10">
    <property type="entry name" value="Transferase(Phosphotransferase) domain 1"/>
    <property type="match status" value="1"/>
</dbReference>
<proteinExistence type="predicted"/>
<keyword evidence="4" id="KW-1185">Reference proteome</keyword>
<dbReference type="AlphaFoldDB" id="A0A2R6NPX0"/>